<gene>
    <name evidence="1" type="ORF">M9H77_07479</name>
</gene>
<evidence type="ECO:0000313" key="1">
    <source>
        <dbReference type="EMBL" id="KAI5676529.1"/>
    </source>
</evidence>
<proteinExistence type="predicted"/>
<accession>A0ACC0BVB5</accession>
<keyword evidence="2" id="KW-1185">Reference proteome</keyword>
<name>A0ACC0BVB5_CATRO</name>
<protein>
    <submittedName>
        <fullName evidence="1">Uncharacterized protein</fullName>
    </submittedName>
</protein>
<dbReference type="EMBL" id="CM044702">
    <property type="protein sequence ID" value="KAI5676529.1"/>
    <property type="molecule type" value="Genomic_DNA"/>
</dbReference>
<dbReference type="Proteomes" id="UP001060085">
    <property type="component" value="Linkage Group LG02"/>
</dbReference>
<comment type="caution">
    <text evidence="1">The sequence shown here is derived from an EMBL/GenBank/DDBJ whole genome shotgun (WGS) entry which is preliminary data.</text>
</comment>
<evidence type="ECO:0000313" key="2">
    <source>
        <dbReference type="Proteomes" id="UP001060085"/>
    </source>
</evidence>
<organism evidence="1 2">
    <name type="scientific">Catharanthus roseus</name>
    <name type="common">Madagascar periwinkle</name>
    <name type="synonym">Vinca rosea</name>
    <dbReference type="NCBI Taxonomy" id="4058"/>
    <lineage>
        <taxon>Eukaryota</taxon>
        <taxon>Viridiplantae</taxon>
        <taxon>Streptophyta</taxon>
        <taxon>Embryophyta</taxon>
        <taxon>Tracheophyta</taxon>
        <taxon>Spermatophyta</taxon>
        <taxon>Magnoliopsida</taxon>
        <taxon>eudicotyledons</taxon>
        <taxon>Gunneridae</taxon>
        <taxon>Pentapetalae</taxon>
        <taxon>asterids</taxon>
        <taxon>lamiids</taxon>
        <taxon>Gentianales</taxon>
        <taxon>Apocynaceae</taxon>
        <taxon>Rauvolfioideae</taxon>
        <taxon>Vinceae</taxon>
        <taxon>Catharanthinae</taxon>
        <taxon>Catharanthus</taxon>
    </lineage>
</organism>
<reference evidence="2" key="1">
    <citation type="journal article" date="2023" name="Nat. Plants">
        <title>Single-cell RNA sequencing provides a high-resolution roadmap for understanding the multicellular compartmentation of specialized metabolism.</title>
        <authorList>
            <person name="Sun S."/>
            <person name="Shen X."/>
            <person name="Li Y."/>
            <person name="Li Y."/>
            <person name="Wang S."/>
            <person name="Li R."/>
            <person name="Zhang H."/>
            <person name="Shen G."/>
            <person name="Guo B."/>
            <person name="Wei J."/>
            <person name="Xu J."/>
            <person name="St-Pierre B."/>
            <person name="Chen S."/>
            <person name="Sun C."/>
        </authorList>
    </citation>
    <scope>NUCLEOTIDE SEQUENCE [LARGE SCALE GENOMIC DNA]</scope>
</reference>
<sequence length="389" mass="44497">MLSATTTITTTKITSLADDDNDDLQQRRLRKTRKYKSMKEIMRKARRVEIVYTDGGGGGDDDENGDEFSHVLCEQCNLGDKAEEILLCDKCDRGFHMLCLKPIVVRVPIGPWYCPSCSGHNSSRNNIIRFSQTKILDFFRIQQSSQSMVKCASPQDVRRRRKRARPLVLHKKQRRLVQFTPTEDPARRLLQMRTLASALTALNMEFSNDLTYMPGMAPRSANQAKFENGGIQVLSREDAETLESCRAMYERGEYPPLMVVYDSFEGYTVEADSLIKDLTFIAEYSGDVDYLKNREHDDCDSLMTLISAKNPSNSLVVCPDKRGNIARFINGVNNHSPESRKKKNLKCVRYNVNGECRVLLVATRDIAKGDRLYYDYNGDENEYPTHYFI</sequence>